<dbReference type="PANTHER" id="PTHR22870">
    <property type="entry name" value="REGULATOR OF CHROMOSOME CONDENSATION"/>
    <property type="match status" value="1"/>
</dbReference>
<protein>
    <submittedName>
        <fullName evidence="6">HERC2</fullName>
    </submittedName>
</protein>
<dbReference type="InterPro" id="IPR051210">
    <property type="entry name" value="Ub_ligase/GEF_domain"/>
</dbReference>
<dbReference type="Gene3D" id="3.30.2160.10">
    <property type="entry name" value="Hect, E3 ligase catalytic domain"/>
    <property type="match status" value="1"/>
</dbReference>
<evidence type="ECO:0000313" key="7">
    <source>
        <dbReference type="Proteomes" id="UP000593567"/>
    </source>
</evidence>
<dbReference type="Gene3D" id="3.90.1750.10">
    <property type="entry name" value="Hect, E3 ligase catalytic domains"/>
    <property type="match status" value="1"/>
</dbReference>
<feature type="domain" description="HECT" evidence="5">
    <location>
        <begin position="337"/>
        <end position="510"/>
    </location>
</feature>
<dbReference type="SUPFAM" id="SSF56204">
    <property type="entry name" value="Hect, E3 ligase catalytic domain"/>
    <property type="match status" value="1"/>
</dbReference>
<dbReference type="InterPro" id="IPR035983">
    <property type="entry name" value="Hect_E3_ubiquitin_ligase"/>
</dbReference>
<evidence type="ECO:0000256" key="1">
    <source>
        <dbReference type="ARBA" id="ARBA00022737"/>
    </source>
</evidence>
<dbReference type="InterPro" id="IPR058923">
    <property type="entry name" value="RCC1-like_dom"/>
</dbReference>
<sequence>MGDSDDQTRPKLVEALKGYKVVDVACGSGDAQTLCATDDGQVWSWGDGDYGKLGRGGSDGCKVPNVIASLEKHKIVRVECGSQFSVALSANGVLFTWGKGDYHRLGHGSDEHVRWPKQVAEFKGKQIVEIACGSLHCVAVCSNNEVFTWGDNDEGQLGDGTTNAIQKPKLVTGLKGKRITNVACGSAHSVAWSTNKPESQGKAPNSVPMEYNHLNHLPMSTLRNRLILLHQFSDLYCPITPLVNLKEDCVTVCLRKILIPRSKDSVFRKNIQMTMMRDKSHGPVIELNRYQAKKARLRGGLAGPDGMKSVFGQVVSKMSVFTHPNLMLASRLWKVDDCGGGYSESIAEISDELQNGSVAILCQTPNGRSDSGANRDCFLLNPSSNKKIHHNMFRMLGILLGVSVRTGNPLSLSLAEPVWKQLVGEDLVTSDITEVDKDFFTRVKSGVTGLKCIKEMSDDMLISADLSFSTSGIIGQEVRLSPKYSKITPDNRQEYINLAIKYRLNECNEQIKWVRRVWSK</sequence>
<keyword evidence="2 3" id="KW-0833">Ubl conjugation pathway</keyword>
<dbReference type="Pfam" id="PF00632">
    <property type="entry name" value="HECT"/>
    <property type="match status" value="1"/>
</dbReference>
<dbReference type="PROSITE" id="PS50012">
    <property type="entry name" value="RCC1_3"/>
    <property type="match status" value="3"/>
</dbReference>
<feature type="repeat" description="RCC1" evidence="4">
    <location>
        <begin position="144"/>
        <end position="195"/>
    </location>
</feature>
<reference evidence="6" key="1">
    <citation type="submission" date="2020-06" db="EMBL/GenBank/DDBJ databases">
        <title>Draft genome of Bugula neritina, a colonial animal packing powerful symbionts and potential medicines.</title>
        <authorList>
            <person name="Rayko M."/>
        </authorList>
    </citation>
    <scope>NUCLEOTIDE SEQUENCE [LARGE SCALE GENOMIC DNA]</scope>
    <source>
        <strain evidence="6">Kwan_BN1</strain>
    </source>
</reference>
<organism evidence="6 7">
    <name type="scientific">Bugula neritina</name>
    <name type="common">Brown bryozoan</name>
    <name type="synonym">Sertularia neritina</name>
    <dbReference type="NCBI Taxonomy" id="10212"/>
    <lineage>
        <taxon>Eukaryota</taxon>
        <taxon>Metazoa</taxon>
        <taxon>Spiralia</taxon>
        <taxon>Lophotrochozoa</taxon>
        <taxon>Bryozoa</taxon>
        <taxon>Gymnolaemata</taxon>
        <taxon>Cheilostomatida</taxon>
        <taxon>Flustrina</taxon>
        <taxon>Buguloidea</taxon>
        <taxon>Bugulidae</taxon>
        <taxon>Bugula</taxon>
    </lineage>
</organism>
<comment type="caution">
    <text evidence="6">The sequence shown here is derived from an EMBL/GenBank/DDBJ whole genome shotgun (WGS) entry which is preliminary data.</text>
</comment>
<dbReference type="PRINTS" id="PR00633">
    <property type="entry name" value="RCCNDNSATION"/>
</dbReference>
<dbReference type="EMBL" id="VXIV02000543">
    <property type="protein sequence ID" value="KAF6037594.1"/>
    <property type="molecule type" value="Genomic_DNA"/>
</dbReference>
<dbReference type="PROSITE" id="PS50237">
    <property type="entry name" value="HECT"/>
    <property type="match status" value="1"/>
</dbReference>
<dbReference type="Gene3D" id="2.130.10.30">
    <property type="entry name" value="Regulator of chromosome condensation 1/beta-lactamase-inhibitor protein II"/>
    <property type="match status" value="1"/>
</dbReference>
<evidence type="ECO:0000256" key="4">
    <source>
        <dbReference type="PROSITE-ProRule" id="PRU00235"/>
    </source>
</evidence>
<dbReference type="AlphaFoldDB" id="A0A7J7KI76"/>
<comment type="caution">
    <text evidence="3">Lacks conserved residue(s) required for the propagation of feature annotation.</text>
</comment>
<evidence type="ECO:0000313" key="6">
    <source>
        <dbReference type="EMBL" id="KAF6037594.1"/>
    </source>
</evidence>
<feature type="repeat" description="RCC1" evidence="4">
    <location>
        <begin position="40"/>
        <end position="91"/>
    </location>
</feature>
<evidence type="ECO:0000256" key="2">
    <source>
        <dbReference type="ARBA" id="ARBA00022786"/>
    </source>
</evidence>
<dbReference type="PANTHER" id="PTHR22870:SF398">
    <property type="entry name" value="E3 UBIQUITIN-PROTEIN LIGASE HERC2"/>
    <property type="match status" value="1"/>
</dbReference>
<feature type="repeat" description="RCC1" evidence="4">
    <location>
        <begin position="92"/>
        <end position="143"/>
    </location>
</feature>
<gene>
    <name evidence="6" type="ORF">EB796_004100</name>
</gene>
<dbReference type="GO" id="GO:0004842">
    <property type="term" value="F:ubiquitin-protein transferase activity"/>
    <property type="evidence" value="ECO:0007669"/>
    <property type="project" value="InterPro"/>
</dbReference>
<dbReference type="Proteomes" id="UP000593567">
    <property type="component" value="Unassembled WGS sequence"/>
</dbReference>
<proteinExistence type="predicted"/>
<dbReference type="OrthoDB" id="239701at2759"/>
<keyword evidence="1" id="KW-0677">Repeat</keyword>
<keyword evidence="7" id="KW-1185">Reference proteome</keyword>
<dbReference type="SUPFAM" id="SSF50985">
    <property type="entry name" value="RCC1/BLIP-II"/>
    <property type="match status" value="1"/>
</dbReference>
<dbReference type="Pfam" id="PF25390">
    <property type="entry name" value="WD40_RLD"/>
    <property type="match status" value="1"/>
</dbReference>
<dbReference type="InterPro" id="IPR000408">
    <property type="entry name" value="Reg_chr_condens"/>
</dbReference>
<dbReference type="InterPro" id="IPR009091">
    <property type="entry name" value="RCC1/BLIP-II"/>
</dbReference>
<name>A0A7J7KI76_BUGNE</name>
<evidence type="ECO:0000256" key="3">
    <source>
        <dbReference type="PROSITE-ProRule" id="PRU00104"/>
    </source>
</evidence>
<accession>A0A7J7KI76</accession>
<evidence type="ECO:0000259" key="5">
    <source>
        <dbReference type="PROSITE" id="PS50237"/>
    </source>
</evidence>
<dbReference type="InterPro" id="IPR000569">
    <property type="entry name" value="HECT_dom"/>
</dbReference>